<proteinExistence type="predicted"/>
<dbReference type="EMBL" id="NRGR01000008">
    <property type="protein sequence ID" value="PCC39981.1"/>
    <property type="molecule type" value="Genomic_DNA"/>
</dbReference>
<organism evidence="2 3">
    <name type="scientific">Brachybacterium alimentarium</name>
    <dbReference type="NCBI Taxonomy" id="47845"/>
    <lineage>
        <taxon>Bacteria</taxon>
        <taxon>Bacillati</taxon>
        <taxon>Actinomycetota</taxon>
        <taxon>Actinomycetes</taxon>
        <taxon>Micrococcales</taxon>
        <taxon>Dermabacteraceae</taxon>
        <taxon>Brachybacterium</taxon>
    </lineage>
</organism>
<dbReference type="AlphaFoldDB" id="A0A2A3YL24"/>
<accession>A0A2A3YL24</accession>
<dbReference type="SUPFAM" id="SSF56176">
    <property type="entry name" value="FAD-binding/transporter-associated domain-like"/>
    <property type="match status" value="1"/>
</dbReference>
<dbReference type="InterPro" id="IPR036318">
    <property type="entry name" value="FAD-bd_PCMH-like_sf"/>
</dbReference>
<dbReference type="Proteomes" id="UP000218598">
    <property type="component" value="Unassembled WGS sequence"/>
</dbReference>
<evidence type="ECO:0000313" key="2">
    <source>
        <dbReference type="EMBL" id="PCC39981.1"/>
    </source>
</evidence>
<keyword evidence="3" id="KW-1185">Reference proteome</keyword>
<reference evidence="2 3" key="1">
    <citation type="journal article" date="2017" name="Elife">
        <title>Extensive horizontal gene transfer in cheese-associated bacteria.</title>
        <authorList>
            <person name="Bonham K.S."/>
            <person name="Wolfe B.E."/>
            <person name="Dutton R.J."/>
        </authorList>
    </citation>
    <scope>NUCLEOTIDE SEQUENCE [LARGE SCALE GENOMIC DNA]</scope>
    <source>
        <strain evidence="2 3">341_9</strain>
    </source>
</reference>
<dbReference type="RefSeq" id="WP_096166503.1">
    <property type="nucleotide sequence ID" value="NZ_JBQQGT010000001.1"/>
</dbReference>
<gene>
    <name evidence="2" type="ORF">CIK66_04785</name>
</gene>
<dbReference type="GO" id="GO:0050660">
    <property type="term" value="F:flavin adenine dinucleotide binding"/>
    <property type="evidence" value="ECO:0007669"/>
    <property type="project" value="InterPro"/>
</dbReference>
<dbReference type="GeneID" id="95328663"/>
<evidence type="ECO:0000256" key="1">
    <source>
        <dbReference type="SAM" id="MobiDB-lite"/>
    </source>
</evidence>
<sequence length="91" mass="8966">MAVAPLLGADAVASPTDAAPAAPAAPAAARCREATAGPDADPEVACTIGGVIANNSSGMAAGLHGDTAARRQRFGGARARTRLDSPVMTRR</sequence>
<feature type="region of interest" description="Disordered" evidence="1">
    <location>
        <begin position="1"/>
        <end position="26"/>
    </location>
</feature>
<feature type="compositionally biased region" description="Low complexity" evidence="1">
    <location>
        <begin position="8"/>
        <end position="26"/>
    </location>
</feature>
<comment type="caution">
    <text evidence="2">The sequence shown here is derived from an EMBL/GenBank/DDBJ whole genome shotgun (WGS) entry which is preliminary data.</text>
</comment>
<evidence type="ECO:0000313" key="3">
    <source>
        <dbReference type="Proteomes" id="UP000218598"/>
    </source>
</evidence>
<feature type="region of interest" description="Disordered" evidence="1">
    <location>
        <begin position="69"/>
        <end position="91"/>
    </location>
</feature>
<name>A0A2A3YL24_9MICO</name>
<protein>
    <submittedName>
        <fullName evidence="2">Uncharacterized protein</fullName>
    </submittedName>
</protein>